<dbReference type="Gene3D" id="3.40.50.300">
    <property type="entry name" value="P-loop containing nucleotide triphosphate hydrolases"/>
    <property type="match status" value="2"/>
</dbReference>
<evidence type="ECO:0000313" key="13">
    <source>
        <dbReference type="EMBL" id="OUN88551.1"/>
    </source>
</evidence>
<dbReference type="GO" id="GO:0005737">
    <property type="term" value="C:cytoplasm"/>
    <property type="evidence" value="ECO:0007669"/>
    <property type="project" value="UniProtKB-SubCell"/>
</dbReference>
<dbReference type="PANTHER" id="PTHR47964">
    <property type="entry name" value="ATP-DEPENDENT DNA HELICASE HOMOLOG RECG, CHLOROPLASTIC"/>
    <property type="match status" value="1"/>
</dbReference>
<dbReference type="PANTHER" id="PTHR47964:SF1">
    <property type="entry name" value="ATP-DEPENDENT DNA HELICASE HOMOLOG RECG, CHLOROPLASTIC"/>
    <property type="match status" value="1"/>
</dbReference>
<evidence type="ECO:0000256" key="7">
    <source>
        <dbReference type="ARBA" id="ARBA00023125"/>
    </source>
</evidence>
<keyword evidence="3 9" id="KW-0227">DNA damage</keyword>
<dbReference type="HAMAP" id="MF_00969">
    <property type="entry name" value="TRCF"/>
    <property type="match status" value="1"/>
</dbReference>
<dbReference type="Gene3D" id="2.40.10.170">
    <property type="match status" value="1"/>
</dbReference>
<organism evidence="13 14">
    <name type="scientific">[Collinsella] massiliensis</name>
    <dbReference type="NCBI Taxonomy" id="1232426"/>
    <lineage>
        <taxon>Bacteria</taxon>
        <taxon>Bacillati</taxon>
        <taxon>Actinomycetota</taxon>
        <taxon>Coriobacteriia</taxon>
        <taxon>Coriobacteriales</taxon>
        <taxon>Coriobacteriaceae</taxon>
        <taxon>Enorma</taxon>
    </lineage>
</organism>
<protein>
    <recommendedName>
        <fullName evidence="9">Transcription-repair-coupling factor</fullName>
        <shortName evidence="9">TRCF</shortName>
        <ecNumber evidence="9">3.6.4.-</ecNumber>
    </recommendedName>
</protein>
<keyword evidence="7 9" id="KW-0238">DNA-binding</keyword>
<dbReference type="GO" id="GO:0003678">
    <property type="term" value="F:DNA helicase activity"/>
    <property type="evidence" value="ECO:0007669"/>
    <property type="project" value="TreeGrafter"/>
</dbReference>
<dbReference type="GO" id="GO:0016787">
    <property type="term" value="F:hydrolase activity"/>
    <property type="evidence" value="ECO:0007669"/>
    <property type="project" value="UniProtKB-KW"/>
</dbReference>
<dbReference type="SUPFAM" id="SSF143517">
    <property type="entry name" value="TRCF domain-like"/>
    <property type="match status" value="1"/>
</dbReference>
<dbReference type="Pfam" id="PF02559">
    <property type="entry name" value="CarD_TRCF_RID"/>
    <property type="match status" value="1"/>
</dbReference>
<dbReference type="InterPro" id="IPR027417">
    <property type="entry name" value="P-loop_NTPase"/>
</dbReference>
<dbReference type="CDD" id="cd17991">
    <property type="entry name" value="DEXHc_TRCF"/>
    <property type="match status" value="1"/>
</dbReference>
<dbReference type="Pfam" id="PF17757">
    <property type="entry name" value="UvrB_inter"/>
    <property type="match status" value="1"/>
</dbReference>
<evidence type="ECO:0000256" key="1">
    <source>
        <dbReference type="ARBA" id="ARBA00022490"/>
    </source>
</evidence>
<keyword evidence="5" id="KW-0347">Helicase</keyword>
<dbReference type="InterPro" id="IPR001650">
    <property type="entry name" value="Helicase_C-like"/>
</dbReference>
<dbReference type="OrthoDB" id="9804325at2"/>
<comment type="function">
    <text evidence="9">Couples transcription and DNA repair by recognizing RNA polymerase (RNAP) stalled at DNA lesions. Mediates ATP-dependent release of RNAP and its truncated transcript from the DNA, and recruitment of nucleotide excision repair machinery to the damaged site.</text>
</comment>
<evidence type="ECO:0000256" key="2">
    <source>
        <dbReference type="ARBA" id="ARBA00022741"/>
    </source>
</evidence>
<dbReference type="InterPro" id="IPR004576">
    <property type="entry name" value="Mfd"/>
</dbReference>
<evidence type="ECO:0000256" key="9">
    <source>
        <dbReference type="HAMAP-Rule" id="MF_00969"/>
    </source>
</evidence>
<evidence type="ECO:0000256" key="4">
    <source>
        <dbReference type="ARBA" id="ARBA00022801"/>
    </source>
</evidence>
<dbReference type="GO" id="GO:0006355">
    <property type="term" value="P:regulation of DNA-templated transcription"/>
    <property type="evidence" value="ECO:0007669"/>
    <property type="project" value="UniProtKB-UniRule"/>
</dbReference>
<dbReference type="RefSeq" id="WP_094335524.1">
    <property type="nucleotide sequence ID" value="NZ_NFIE01000011.1"/>
</dbReference>
<dbReference type="GO" id="GO:0005524">
    <property type="term" value="F:ATP binding"/>
    <property type="evidence" value="ECO:0007669"/>
    <property type="project" value="UniProtKB-UniRule"/>
</dbReference>
<dbReference type="Gene3D" id="3.40.50.11180">
    <property type="match status" value="1"/>
</dbReference>
<dbReference type="Gene3D" id="3.90.1150.50">
    <property type="entry name" value="Transcription-repair-coupling factor, D7 domain"/>
    <property type="match status" value="1"/>
</dbReference>
<dbReference type="InterPro" id="IPR003711">
    <property type="entry name" value="CarD-like/TRCF_RID"/>
</dbReference>
<evidence type="ECO:0000256" key="5">
    <source>
        <dbReference type="ARBA" id="ARBA00022806"/>
    </source>
</evidence>
<dbReference type="SUPFAM" id="SSF52540">
    <property type="entry name" value="P-loop containing nucleoside triphosphate hydrolases"/>
    <property type="match status" value="3"/>
</dbReference>
<dbReference type="PROSITE" id="PS51192">
    <property type="entry name" value="HELICASE_ATP_BIND_1"/>
    <property type="match status" value="1"/>
</dbReference>
<evidence type="ECO:0000256" key="10">
    <source>
        <dbReference type="SAM" id="MobiDB-lite"/>
    </source>
</evidence>
<feature type="domain" description="Helicase ATP-binding" evidence="11">
    <location>
        <begin position="690"/>
        <end position="851"/>
    </location>
</feature>
<evidence type="ECO:0000313" key="14">
    <source>
        <dbReference type="Proteomes" id="UP000195781"/>
    </source>
</evidence>
<sequence>MLIHRIAAQLYTAEGPQAIEEALAAGKDATLAVSQSGRVLVLAAQFARHPRPMVYLVSGEDAAERAARGLSAYLGPEHVARFPERTDYPWLDKQPDDAVVAARCAALERLAQGEACIMVASARSLLRCVPPAESRYWASVTFSVGEERPFEDVPKTLVGMGYTRADEADAPGLFRVHGDTIDIYPAQGTAPVRIEFFGDEIDRIRRMVTSTGQTIGDDERVQIFPCRELALTDDAVHRLHVAFYQPAQSDPELAAQLELADARVVTPELDRYLPFMYERTESPLAHLAPEALVVLSEPRSLFDDCTRAYEDIERRAGEAGVAHLDGLYLRPQQLDFGKQQRLNLVSIIRAGGAVTAELKIEQPAIAGSDTRFISRVRELVSNRFACVFAVPDRGARDSLELSLGDESIPFEESLQTAPENAGAVGEGVHVTLLKRDADPLNARTLGAESLGTGSIDSARSEDAGGRGDSFLRSRRESNEPVPNDSGEPAAPTVPTITRGRVTFVDLPLPAGVVVPEAHLAVLSLADLNARMDARRGRKTRRRVDMTEVTFPFKPGDYVVHATHGIAHFTAIVRQEVAGRERDYFLLEYADGDKLYVPLEQVDRITRYVGPDGQNPRLTRLNTADWARATNKARKSAKKLAFDLVDLYTRRSSITGVACPPDTPEQIEMEESFPYEPTHDQLDAIADIKADMESAKPMDRLLCGDVGFGKTEVALRAAFKCVDSGRQVMVLCPTTILAQQHYQTFFERFAPFGVEVEVLSRFRTPGQQKRALAAFAEGKLDVLVGTHRLLSSDVNPANLGLVIIDEEQRFGVQHKEQLKNLREQIDVLTLSATPIPRTMQMAISGVRDMSLITTPPTGRRPVIVHVGEYDPDVVSSAIRLELSRKGQVYYVSNRVKTIDDAVDRVHEAVPEARVGVAHGQMSPREVEDVMIDFAMGRIDVLVATTIIESGIDNPHTNTLIIEDSQRLGLAQLYQLKGRVGRSATQAYAYFMFPGELPLTEEATERLTALSEFQELGSGMRIAMRDLEIRGAGSLVGAEQHGNLSSVGFDLFTQMLGQAVAEARGEVSGDVEAAGVAINLPADFYLDEEYIPEVDRRVLVYRKLAAADELSAVDEVQQECEERFGEAPLAARNLFDRARLRIRADRLGLESVSLTGGRLVFQGIDVPKDVAFDLRSRLGATNFPKSRKLSVPCRAGAGAGSGVGRGLDAGEGNSGVVAAALSVLAQLGASDDE</sequence>
<dbReference type="GO" id="GO:0003684">
    <property type="term" value="F:damaged DNA binding"/>
    <property type="evidence" value="ECO:0007669"/>
    <property type="project" value="InterPro"/>
</dbReference>
<evidence type="ECO:0000256" key="6">
    <source>
        <dbReference type="ARBA" id="ARBA00022840"/>
    </source>
</evidence>
<keyword evidence="1 9" id="KW-0963">Cytoplasm</keyword>
<dbReference type="Pfam" id="PF00271">
    <property type="entry name" value="Helicase_C"/>
    <property type="match status" value="1"/>
</dbReference>
<dbReference type="InterPro" id="IPR014001">
    <property type="entry name" value="Helicase_ATP-bd"/>
</dbReference>
<accession>A0A1Y3XTW3</accession>
<dbReference type="NCBIfam" id="TIGR00580">
    <property type="entry name" value="mfd"/>
    <property type="match status" value="1"/>
</dbReference>
<dbReference type="InterPro" id="IPR036101">
    <property type="entry name" value="CarD-like/TRCF_RID_sf"/>
</dbReference>
<evidence type="ECO:0000256" key="3">
    <source>
        <dbReference type="ARBA" id="ARBA00022763"/>
    </source>
</evidence>
<dbReference type="InterPro" id="IPR041471">
    <property type="entry name" value="UvrB_inter"/>
</dbReference>
<evidence type="ECO:0000259" key="12">
    <source>
        <dbReference type="PROSITE" id="PS51194"/>
    </source>
</evidence>
<comment type="caution">
    <text evidence="13">The sequence shown here is derived from an EMBL/GenBank/DDBJ whole genome shotgun (WGS) entry which is preliminary data.</text>
</comment>
<dbReference type="EC" id="3.6.4.-" evidence="9"/>
<dbReference type="PROSITE" id="PS51194">
    <property type="entry name" value="HELICASE_CTER"/>
    <property type="match status" value="1"/>
</dbReference>
<dbReference type="SMART" id="SM00982">
    <property type="entry name" value="TRCF"/>
    <property type="match status" value="1"/>
</dbReference>
<comment type="similarity">
    <text evidence="9">In the N-terminal section; belongs to the UvrB family.</text>
</comment>
<dbReference type="SMART" id="SM00490">
    <property type="entry name" value="HELICc"/>
    <property type="match status" value="1"/>
</dbReference>
<dbReference type="InterPro" id="IPR005118">
    <property type="entry name" value="TRCF_C"/>
</dbReference>
<name>A0A1Y3XTW3_9ACTN</name>
<evidence type="ECO:0000256" key="8">
    <source>
        <dbReference type="ARBA" id="ARBA00023204"/>
    </source>
</evidence>
<keyword evidence="14" id="KW-1185">Reference proteome</keyword>
<dbReference type="SUPFAM" id="SSF141259">
    <property type="entry name" value="CarD-like"/>
    <property type="match status" value="1"/>
</dbReference>
<dbReference type="InterPro" id="IPR037235">
    <property type="entry name" value="TRCF-like_C_D7"/>
</dbReference>
<dbReference type="Pfam" id="PF03461">
    <property type="entry name" value="TRCF"/>
    <property type="match status" value="1"/>
</dbReference>
<dbReference type="SMART" id="SM01058">
    <property type="entry name" value="CarD_TRCF"/>
    <property type="match status" value="1"/>
</dbReference>
<reference evidence="14" key="1">
    <citation type="submission" date="2017-04" db="EMBL/GenBank/DDBJ databases">
        <title>Function of individual gut microbiota members based on whole genome sequencing of pure cultures obtained from chicken caecum.</title>
        <authorList>
            <person name="Medvecky M."/>
            <person name="Cejkova D."/>
            <person name="Polansky O."/>
            <person name="Karasova D."/>
            <person name="Kubasova T."/>
            <person name="Cizek A."/>
            <person name="Rychlik I."/>
        </authorList>
    </citation>
    <scope>NUCLEOTIDE SEQUENCE [LARGE SCALE GENOMIC DNA]</scope>
    <source>
        <strain evidence="14">An5</strain>
    </source>
</reference>
<dbReference type="GO" id="GO:0000716">
    <property type="term" value="P:transcription-coupled nucleotide-excision repair, DNA damage recognition"/>
    <property type="evidence" value="ECO:0007669"/>
    <property type="project" value="UniProtKB-UniRule"/>
</dbReference>
<dbReference type="Gene3D" id="3.30.2060.10">
    <property type="entry name" value="Penicillin-binding protein 1b domain"/>
    <property type="match status" value="1"/>
</dbReference>
<comment type="subcellular location">
    <subcellularLocation>
        <location evidence="9">Cytoplasm</location>
    </subcellularLocation>
</comment>
<dbReference type="Pfam" id="PF00270">
    <property type="entry name" value="DEAD"/>
    <property type="match status" value="1"/>
</dbReference>
<dbReference type="SMART" id="SM00487">
    <property type="entry name" value="DEXDc"/>
    <property type="match status" value="1"/>
</dbReference>
<feature type="domain" description="Helicase C-terminal" evidence="12">
    <location>
        <begin position="871"/>
        <end position="1026"/>
    </location>
</feature>
<keyword evidence="6 9" id="KW-0067">ATP-binding</keyword>
<dbReference type="Proteomes" id="UP000195781">
    <property type="component" value="Unassembled WGS sequence"/>
</dbReference>
<keyword evidence="2 9" id="KW-0547">Nucleotide-binding</keyword>
<gene>
    <name evidence="9" type="primary">mfd</name>
    <name evidence="13" type="ORF">B5G02_05705</name>
</gene>
<comment type="similarity">
    <text evidence="9">In the C-terminal section; belongs to the helicase family. RecG subfamily.</text>
</comment>
<feature type="region of interest" description="Disordered" evidence="10">
    <location>
        <begin position="445"/>
        <end position="493"/>
    </location>
</feature>
<keyword evidence="8 9" id="KW-0234">DNA repair</keyword>
<keyword evidence="4 9" id="KW-0378">Hydrolase</keyword>
<evidence type="ECO:0000259" key="11">
    <source>
        <dbReference type="PROSITE" id="PS51192"/>
    </source>
</evidence>
<dbReference type="EMBL" id="NFIE01000011">
    <property type="protein sequence ID" value="OUN88551.1"/>
    <property type="molecule type" value="Genomic_DNA"/>
</dbReference>
<dbReference type="InterPro" id="IPR011545">
    <property type="entry name" value="DEAD/DEAH_box_helicase_dom"/>
</dbReference>
<dbReference type="AlphaFoldDB" id="A0A1Y3XTW3"/>
<proteinExistence type="inferred from homology"/>
<feature type="compositionally biased region" description="Basic and acidic residues" evidence="10">
    <location>
        <begin position="458"/>
        <end position="478"/>
    </location>
</feature>
<dbReference type="InterPro" id="IPR047112">
    <property type="entry name" value="RecG/Mfd"/>
</dbReference>